<keyword evidence="2" id="KW-1185">Reference proteome</keyword>
<evidence type="ECO:0000313" key="2">
    <source>
        <dbReference type="Proteomes" id="UP000199513"/>
    </source>
</evidence>
<dbReference type="RefSeq" id="WP_091548934.1">
    <property type="nucleotide sequence ID" value="NZ_FONY01000041.1"/>
</dbReference>
<sequence length="320" mass="36003">MKNITYIRGKYSKVYFLKESVLLLYFCTFLLTISAPAQTFTDGQMMGKGLFCGGLSYTHDSWKNYWEGTLKRDNLNLGTVSTQSITAMGALGINKNINVMFMLPYVWTEATAGTLTGMRGVQDLMIGVKYRPLDLKSDFGRFNVMAVGAFSAPMSNYTADFLPLSIGLEAKTLQGRLIAHYRTKQGIFATAQMGYIWRSNITIDRTSYYTDGQQFNSNEVEMPHVTHFSARAGYMQERMILEAFFDNMNTLGGGDIRRNDMPFPSNRMNFSKVGIMATYRPYGYQNFGFTLSASTTLAGRNVGQSNNITASVLYIIKCWE</sequence>
<proteinExistence type="predicted"/>
<dbReference type="EMBL" id="FONY01000041">
    <property type="protein sequence ID" value="SFF48984.1"/>
    <property type="molecule type" value="Genomic_DNA"/>
</dbReference>
<dbReference type="OrthoDB" id="5562884at2"/>
<reference evidence="1 2" key="1">
    <citation type="submission" date="2016-10" db="EMBL/GenBank/DDBJ databases">
        <authorList>
            <person name="de Groot N.N."/>
        </authorList>
    </citation>
    <scope>NUCLEOTIDE SEQUENCE [LARGE SCALE GENOMIC DNA]</scope>
    <source>
        <strain>GEY</strain>
        <strain evidence="2">DSM 9560</strain>
    </source>
</reference>
<protein>
    <recommendedName>
        <fullName evidence="3">MetA-pathway of phenol degradation</fullName>
    </recommendedName>
</protein>
<dbReference type="Proteomes" id="UP000199513">
    <property type="component" value="Unassembled WGS sequence"/>
</dbReference>
<dbReference type="AlphaFoldDB" id="A0A1I2J3A0"/>
<accession>A0A1I2J3A0</accession>
<organism evidence="1 2">
    <name type="scientific">Thermoflexibacter ruber</name>
    <dbReference type="NCBI Taxonomy" id="1003"/>
    <lineage>
        <taxon>Bacteria</taxon>
        <taxon>Pseudomonadati</taxon>
        <taxon>Bacteroidota</taxon>
        <taxon>Cytophagia</taxon>
        <taxon>Cytophagales</taxon>
        <taxon>Thermoflexibacteraceae</taxon>
        <taxon>Thermoflexibacter</taxon>
    </lineage>
</organism>
<name>A0A1I2J3A0_9BACT</name>
<gene>
    <name evidence="1" type="ORF">SAMN04488541_104120</name>
</gene>
<evidence type="ECO:0000313" key="1">
    <source>
        <dbReference type="EMBL" id="SFF48984.1"/>
    </source>
</evidence>
<dbReference type="STRING" id="1003.SAMN04488541_104120"/>
<evidence type="ECO:0008006" key="3">
    <source>
        <dbReference type="Google" id="ProtNLM"/>
    </source>
</evidence>